<gene>
    <name evidence="1" type="ORF">ACFPZN_05945</name>
</gene>
<reference evidence="2" key="1">
    <citation type="journal article" date="2019" name="Int. J. Syst. Evol. Microbiol.">
        <title>The Global Catalogue of Microorganisms (GCM) 10K type strain sequencing project: providing services to taxonomists for standard genome sequencing and annotation.</title>
        <authorList>
            <consortium name="The Broad Institute Genomics Platform"/>
            <consortium name="The Broad Institute Genome Sequencing Center for Infectious Disease"/>
            <person name="Wu L."/>
            <person name="Ma J."/>
        </authorList>
    </citation>
    <scope>NUCLEOTIDE SEQUENCE [LARGE SCALE GENOMIC DNA]</scope>
    <source>
        <strain evidence="2">KCTC 42087</strain>
    </source>
</reference>
<dbReference type="RefSeq" id="WP_378280774.1">
    <property type="nucleotide sequence ID" value="NZ_JBHSON010000006.1"/>
</dbReference>
<dbReference type="SUPFAM" id="SSF140453">
    <property type="entry name" value="EsxAB dimer-like"/>
    <property type="match status" value="1"/>
</dbReference>
<accession>A0ABW0ZTE6</accession>
<dbReference type="Gene3D" id="1.10.287.1060">
    <property type="entry name" value="ESAT-6-like"/>
    <property type="match status" value="1"/>
</dbReference>
<protein>
    <submittedName>
        <fullName evidence="1">WXG100 family type VII secretion target</fullName>
    </submittedName>
</protein>
<dbReference type="Proteomes" id="UP001596074">
    <property type="component" value="Unassembled WGS sequence"/>
</dbReference>
<proteinExistence type="predicted"/>
<dbReference type="InterPro" id="IPR036689">
    <property type="entry name" value="ESAT-6-like_sf"/>
</dbReference>
<organism evidence="1 2">
    <name type="scientific">Actinomadura rugatobispora</name>
    <dbReference type="NCBI Taxonomy" id="1994"/>
    <lineage>
        <taxon>Bacteria</taxon>
        <taxon>Bacillati</taxon>
        <taxon>Actinomycetota</taxon>
        <taxon>Actinomycetes</taxon>
        <taxon>Streptosporangiales</taxon>
        <taxon>Thermomonosporaceae</taxon>
        <taxon>Actinomadura</taxon>
    </lineage>
</organism>
<evidence type="ECO:0000313" key="1">
    <source>
        <dbReference type="EMBL" id="MFC5745149.1"/>
    </source>
</evidence>
<evidence type="ECO:0000313" key="2">
    <source>
        <dbReference type="Proteomes" id="UP001596074"/>
    </source>
</evidence>
<comment type="caution">
    <text evidence="1">The sequence shown here is derived from an EMBL/GenBank/DDBJ whole genome shotgun (WGS) entry which is preliminary data.</text>
</comment>
<name>A0ABW0ZTE6_9ACTN</name>
<dbReference type="EMBL" id="JBHSON010000006">
    <property type="protein sequence ID" value="MFC5745149.1"/>
    <property type="molecule type" value="Genomic_DNA"/>
</dbReference>
<sequence>MTNELRVDTGALKRSAGGFQRGAGSLKRIHTALESALSAEGKCWGGDKTGQEFEKNYLKPSQDVLKLFGQLAEGLGQVREGVEQMAKQYSAAEDAATIRKT</sequence>
<keyword evidence="2" id="KW-1185">Reference proteome</keyword>